<organism evidence="12 13">
    <name type="scientific">Catenovulum adriaticum</name>
    <dbReference type="NCBI Taxonomy" id="2984846"/>
    <lineage>
        <taxon>Bacteria</taxon>
        <taxon>Pseudomonadati</taxon>
        <taxon>Pseudomonadota</taxon>
        <taxon>Gammaproteobacteria</taxon>
        <taxon>Alteromonadales</taxon>
        <taxon>Alteromonadaceae</taxon>
        <taxon>Catenovulum</taxon>
    </lineage>
</organism>
<evidence type="ECO:0000256" key="6">
    <source>
        <dbReference type="ARBA" id="ARBA00022723"/>
    </source>
</evidence>
<dbReference type="SMART" id="SM00729">
    <property type="entry name" value="Elp3"/>
    <property type="match status" value="1"/>
</dbReference>
<evidence type="ECO:0000259" key="11">
    <source>
        <dbReference type="PROSITE" id="PS51918"/>
    </source>
</evidence>
<dbReference type="PROSITE" id="PS51918">
    <property type="entry name" value="RADICAL_SAM"/>
    <property type="match status" value="1"/>
</dbReference>
<dbReference type="SFLD" id="SFLDG01065">
    <property type="entry name" value="anaerobic_coproporphyrinogen-I"/>
    <property type="match status" value="1"/>
</dbReference>
<dbReference type="SFLD" id="SFLDF00288">
    <property type="entry name" value="HemN-like__clustered_with_nucl"/>
    <property type="match status" value="1"/>
</dbReference>
<dbReference type="Proteomes" id="UP001163726">
    <property type="component" value="Plasmid pCadTS8_2"/>
</dbReference>
<keyword evidence="7 10" id="KW-0408">Iron</keyword>
<gene>
    <name evidence="12" type="primary">hemW</name>
    <name evidence="12" type="ORF">OLW01_17470</name>
</gene>
<comment type="cofactor">
    <cofactor evidence="1">
        <name>[4Fe-4S] cluster</name>
        <dbReference type="ChEBI" id="CHEBI:49883"/>
    </cofactor>
</comment>
<comment type="subcellular location">
    <subcellularLocation>
        <location evidence="10">Cytoplasm</location>
    </subcellularLocation>
</comment>
<dbReference type="InterPro" id="IPR004559">
    <property type="entry name" value="HemW-like"/>
</dbReference>
<dbReference type="Pfam" id="PF06969">
    <property type="entry name" value="HemN_C"/>
    <property type="match status" value="1"/>
</dbReference>
<dbReference type="InterPro" id="IPR058240">
    <property type="entry name" value="rSAM_sf"/>
</dbReference>
<comment type="function">
    <text evidence="10">Probably acts as a heme chaperone, transferring heme to an unknown acceptor. Binds one molecule of heme per monomer, possibly covalently. Binds 1 [4Fe-4S] cluster. The cluster is coordinated with 3 cysteines and an exchangeable S-adenosyl-L-methionine.</text>
</comment>
<evidence type="ECO:0000256" key="3">
    <source>
        <dbReference type="ARBA" id="ARBA00017228"/>
    </source>
</evidence>
<dbReference type="InterPro" id="IPR013785">
    <property type="entry name" value="Aldolase_TIM"/>
</dbReference>
<geneLocation type="plasmid" evidence="12 13">
    <name>pCadTS8_2</name>
</geneLocation>
<keyword evidence="4 10" id="KW-0349">Heme</keyword>
<dbReference type="SFLD" id="SFLDF00562">
    <property type="entry name" value="HemN-like__clustered_with_heat"/>
    <property type="match status" value="1"/>
</dbReference>
<dbReference type="SUPFAM" id="SSF102114">
    <property type="entry name" value="Radical SAM enzymes"/>
    <property type="match status" value="1"/>
</dbReference>
<dbReference type="InterPro" id="IPR007197">
    <property type="entry name" value="rSAM"/>
</dbReference>
<evidence type="ECO:0000313" key="13">
    <source>
        <dbReference type="Proteomes" id="UP001163726"/>
    </source>
</evidence>
<evidence type="ECO:0000313" key="12">
    <source>
        <dbReference type="EMBL" id="WAJ72070.1"/>
    </source>
</evidence>
<name>A0ABY7AU72_9ALTE</name>
<keyword evidence="10" id="KW-0004">4Fe-4S</keyword>
<evidence type="ECO:0000256" key="1">
    <source>
        <dbReference type="ARBA" id="ARBA00001966"/>
    </source>
</evidence>
<keyword evidence="6 10" id="KW-0479">Metal-binding</keyword>
<keyword evidence="10" id="KW-0963">Cytoplasm</keyword>
<keyword evidence="9 10" id="KW-0143">Chaperone</keyword>
<dbReference type="PANTHER" id="PTHR13932">
    <property type="entry name" value="COPROPORPHYRINIGEN III OXIDASE"/>
    <property type="match status" value="1"/>
</dbReference>
<proteinExistence type="inferred from homology"/>
<dbReference type="NCBIfam" id="TIGR00539">
    <property type="entry name" value="hemN_rel"/>
    <property type="match status" value="1"/>
</dbReference>
<evidence type="ECO:0000256" key="2">
    <source>
        <dbReference type="ARBA" id="ARBA00006100"/>
    </source>
</evidence>
<reference evidence="12" key="1">
    <citation type="submission" date="2022-10" db="EMBL/GenBank/DDBJ databases">
        <title>Catenovulum adriacola sp. nov. isolated in the Harbour of Susak.</title>
        <authorList>
            <person name="Schoch T."/>
            <person name="Reich S.J."/>
            <person name="Stoeferle S."/>
            <person name="Flaiz M."/>
            <person name="Kazda M."/>
            <person name="Riedel C.U."/>
            <person name="Duerre P."/>
        </authorList>
    </citation>
    <scope>NUCLEOTIDE SEQUENCE</scope>
    <source>
        <strain evidence="12">TS8</strain>
        <plasmid evidence="12">pCadTS8_2</plasmid>
    </source>
</reference>
<dbReference type="EMBL" id="CP109967">
    <property type="protein sequence ID" value="WAJ72070.1"/>
    <property type="molecule type" value="Genomic_DNA"/>
</dbReference>
<protein>
    <recommendedName>
        <fullName evidence="3 10">Heme chaperone HemW</fullName>
    </recommendedName>
</protein>
<dbReference type="PANTHER" id="PTHR13932:SF5">
    <property type="entry name" value="RADICAL S-ADENOSYL METHIONINE DOMAIN-CONTAINING PROTEIN 1, MITOCHONDRIAL"/>
    <property type="match status" value="1"/>
</dbReference>
<dbReference type="SFLD" id="SFLDS00029">
    <property type="entry name" value="Radical_SAM"/>
    <property type="match status" value="1"/>
</dbReference>
<feature type="domain" description="Radical SAM core" evidence="11">
    <location>
        <begin position="1"/>
        <end position="236"/>
    </location>
</feature>
<keyword evidence="13" id="KW-1185">Reference proteome</keyword>
<keyword evidence="8 10" id="KW-0411">Iron-sulfur</keyword>
<dbReference type="InterPro" id="IPR034505">
    <property type="entry name" value="Coproporphyrinogen-III_oxidase"/>
</dbReference>
<dbReference type="RefSeq" id="WP_268076787.1">
    <property type="nucleotide sequence ID" value="NZ_CP109967.1"/>
</dbReference>
<evidence type="ECO:0000256" key="10">
    <source>
        <dbReference type="RuleBase" id="RU364116"/>
    </source>
</evidence>
<evidence type="ECO:0000256" key="7">
    <source>
        <dbReference type="ARBA" id="ARBA00023004"/>
    </source>
</evidence>
<dbReference type="InterPro" id="IPR006638">
    <property type="entry name" value="Elp3/MiaA/NifB-like_rSAM"/>
</dbReference>
<evidence type="ECO:0000256" key="4">
    <source>
        <dbReference type="ARBA" id="ARBA00022617"/>
    </source>
</evidence>
<accession>A0ABY7AU72</accession>
<sequence>MHLPPLSLYIHIPWCVQKCPYCDFNSHAVKSPIPEDEYIQCLIEDLLQDKHLAQGRSVQSIFFGGGTPSIFSAHGIKKILNGVSSILNLADDCEITLEANPGTFEIEKFKGFKDAGVNRFSIGVQSLQSQQLNLLGRIHNPEEAKAAAKLAANIGLSSFNLDLMHGLPQQSLKHALADLQQVIELNPQHISWYQLTIEENTLFASKPPKLPGDDVLWTIQSEGQKLLAKHGYHQYEISAYAKPGFESKHNLNYWRFGDYLAIGCGAHGKVTLAESKQIMRYEKVKHPKGYLAAGTEYTYRAKYIEPDDLPFEFVMNRFRLQEKCAKSDLYQYTGLQPEQIKTMMQQAIDKGLVSETSTDWTVTPHGHRYLNDLLSIFI</sequence>
<keyword evidence="5 10" id="KW-0949">S-adenosyl-L-methionine</keyword>
<evidence type="ECO:0000256" key="8">
    <source>
        <dbReference type="ARBA" id="ARBA00023014"/>
    </source>
</evidence>
<keyword evidence="12" id="KW-0614">Plasmid</keyword>
<comment type="similarity">
    <text evidence="2">Belongs to the anaerobic coproporphyrinogen-III oxidase family. HemW subfamily.</text>
</comment>
<dbReference type="Pfam" id="PF04055">
    <property type="entry name" value="Radical_SAM"/>
    <property type="match status" value="1"/>
</dbReference>
<evidence type="ECO:0000256" key="5">
    <source>
        <dbReference type="ARBA" id="ARBA00022691"/>
    </source>
</evidence>
<evidence type="ECO:0000256" key="9">
    <source>
        <dbReference type="ARBA" id="ARBA00023186"/>
    </source>
</evidence>
<dbReference type="Gene3D" id="3.20.20.70">
    <property type="entry name" value="Aldolase class I"/>
    <property type="match status" value="1"/>
</dbReference>
<dbReference type="InterPro" id="IPR010723">
    <property type="entry name" value="HemN_C"/>
</dbReference>